<keyword evidence="6" id="KW-0458">Lysosome</keyword>
<dbReference type="Pfam" id="PF05241">
    <property type="entry name" value="EBP"/>
    <property type="match status" value="1"/>
</dbReference>
<feature type="transmembrane region" description="Helical" evidence="11">
    <location>
        <begin position="63"/>
        <end position="88"/>
    </location>
</feature>
<evidence type="ECO:0000256" key="5">
    <source>
        <dbReference type="ARBA" id="ARBA00023136"/>
    </source>
</evidence>
<dbReference type="InterPro" id="IPR033118">
    <property type="entry name" value="EXPERA"/>
</dbReference>
<dbReference type="GeneTree" id="ENSGT00390000012913"/>
<feature type="transmembrane region" description="Helical" evidence="11">
    <location>
        <begin position="217"/>
        <end position="238"/>
    </location>
</feature>
<dbReference type="STRING" id="7868.ENSCMIP00000006815"/>
<feature type="domain" description="EXPERA" evidence="12">
    <location>
        <begin position="215"/>
        <end position="349"/>
    </location>
</feature>
<evidence type="ECO:0000256" key="4">
    <source>
        <dbReference type="ARBA" id="ARBA00022989"/>
    </source>
</evidence>
<keyword evidence="2 10" id="KW-0812">Transmembrane</keyword>
<feature type="domain" description="EXPERA" evidence="12">
    <location>
        <begin position="60"/>
        <end position="185"/>
    </location>
</feature>
<evidence type="ECO:0000256" key="11">
    <source>
        <dbReference type="SAM" id="Phobius"/>
    </source>
</evidence>
<dbReference type="Pfam" id="PF26083">
    <property type="entry name" value="TM_Tm6sf2"/>
    <property type="match status" value="1"/>
</dbReference>
<evidence type="ECO:0000256" key="1">
    <source>
        <dbReference type="ARBA" id="ARBA00004155"/>
    </source>
</evidence>
<evidence type="ECO:0000313" key="13">
    <source>
        <dbReference type="EMBL" id="AFO97816.1"/>
    </source>
</evidence>
<dbReference type="RefSeq" id="XP_007905212.1">
    <property type="nucleotide sequence ID" value="XM_007907021.2"/>
</dbReference>
<feature type="transmembrane region" description="Helical" evidence="11">
    <location>
        <begin position="139"/>
        <end position="159"/>
    </location>
</feature>
<reference evidence="15" key="1">
    <citation type="journal article" date="2006" name="Science">
        <title>Ancient noncoding elements conserved in the human genome.</title>
        <authorList>
            <person name="Venkatesh B."/>
            <person name="Kirkness E.F."/>
            <person name="Loh Y.H."/>
            <person name="Halpern A.L."/>
            <person name="Lee A.P."/>
            <person name="Johnson J."/>
            <person name="Dandona N."/>
            <person name="Viswanathan L.D."/>
            <person name="Tay A."/>
            <person name="Venter J.C."/>
            <person name="Strausberg R.L."/>
            <person name="Brenner S."/>
        </authorList>
    </citation>
    <scope>NUCLEOTIDE SEQUENCE [LARGE SCALE GENOMIC DNA]</scope>
</reference>
<comment type="function">
    <text evidence="8">May function as sterol isomerase.</text>
</comment>
<keyword evidence="15" id="KW-1185">Reference proteome</keyword>
<comment type="subcellular location">
    <subcellularLocation>
        <location evidence="1">Lysosome membrane</location>
        <topology evidence="1">Multi-pass membrane protein</topology>
    </subcellularLocation>
</comment>
<evidence type="ECO:0000259" key="12">
    <source>
        <dbReference type="PROSITE" id="PS51751"/>
    </source>
</evidence>
<evidence type="ECO:0000313" key="15">
    <source>
        <dbReference type="Proteomes" id="UP000314986"/>
    </source>
</evidence>
<sequence length="369" mass="41766">MSASSATRVFVLSLLSIPVTYLFNFLSANNRSWTNLIAATLILVSVSLIAFLLVKQKPPKDSLFYLFAVFAFTSVVDLIIGLELDGLIDGFMNVYLKEGEPYLSTAHGHMVCFWDGSAHYLMYLLMVTAIAWEQSYRTIGLYWVGSILMSTIVFLPGNLVGKYATKLNPASLLNIPYIVLPIWAGHRIYKQPLKNESTPKAIETAQKKNLLRRPLDLLFTIYLLFAIAFSIFRGLVVLDCPIEMSRQYLQQQEPYLKDPAAYPKIQMLVYMFYTVPFCIISLYGLSVPGCSWLPDFALLHAGGLAQAQFSHIGASLHSRTPYAYRVLEEAQLFFLIINVLYGLMPQLLAYRCVNKPEFFMKVQEDPKTK</sequence>
<keyword evidence="4 10" id="KW-1133">Transmembrane helix</keyword>
<evidence type="ECO:0000256" key="2">
    <source>
        <dbReference type="ARBA" id="ARBA00022692"/>
    </source>
</evidence>
<evidence type="ECO:0000256" key="9">
    <source>
        <dbReference type="ARBA" id="ARBA00040707"/>
    </source>
</evidence>
<reference evidence="13 15" key="3">
    <citation type="journal article" date="2014" name="Nature">
        <title>Elephant shark genome provides unique insights into gnathostome evolution.</title>
        <authorList>
            <consortium name="International Elephant Shark Genome Sequencing Consortium"/>
            <person name="Venkatesh B."/>
            <person name="Lee A.P."/>
            <person name="Ravi V."/>
            <person name="Maurya A.K."/>
            <person name="Lian M.M."/>
            <person name="Swann J.B."/>
            <person name="Ohta Y."/>
            <person name="Flajnik M.F."/>
            <person name="Sutoh Y."/>
            <person name="Kasahara M."/>
            <person name="Hoon S."/>
            <person name="Gangu V."/>
            <person name="Roy S.W."/>
            <person name="Irimia M."/>
            <person name="Korzh V."/>
            <person name="Kondrychyn I."/>
            <person name="Lim Z.W."/>
            <person name="Tay B.H."/>
            <person name="Tohari S."/>
            <person name="Kong K.W."/>
            <person name="Ho S."/>
            <person name="Lorente-Galdos B."/>
            <person name="Quilez J."/>
            <person name="Marques-Bonet T."/>
            <person name="Raney B.J."/>
            <person name="Ingham P.W."/>
            <person name="Tay A."/>
            <person name="Hillier L.W."/>
            <person name="Minx P."/>
            <person name="Boehm T."/>
            <person name="Wilson R.K."/>
            <person name="Brenner S."/>
            <person name="Warren W.C."/>
        </authorList>
    </citation>
    <scope>NUCLEOTIDE SEQUENCE</scope>
    <source>
        <tissue evidence="13">Heart</tissue>
    </source>
</reference>
<comment type="similarity">
    <text evidence="7">Belongs to the TM6SF family.</text>
</comment>
<evidence type="ECO:0000313" key="14">
    <source>
        <dbReference type="Ensembl" id="ENSCMIP00000006815.1"/>
    </source>
</evidence>
<evidence type="ECO:0000256" key="7">
    <source>
        <dbReference type="ARBA" id="ARBA00034760"/>
    </source>
</evidence>
<evidence type="ECO:0000256" key="3">
    <source>
        <dbReference type="ARBA" id="ARBA00022737"/>
    </source>
</evidence>
<accession>V9KIN9</accession>
<dbReference type="PROSITE" id="PS51751">
    <property type="entry name" value="EXPERA"/>
    <property type="match status" value="2"/>
</dbReference>
<reference evidence="15" key="2">
    <citation type="journal article" date="2007" name="PLoS Biol.">
        <title>Survey sequencing and comparative analysis of the elephant shark (Callorhinchus milii) genome.</title>
        <authorList>
            <person name="Venkatesh B."/>
            <person name="Kirkness E.F."/>
            <person name="Loh Y.H."/>
            <person name="Halpern A.L."/>
            <person name="Lee A.P."/>
            <person name="Johnson J."/>
            <person name="Dandona N."/>
            <person name="Viswanathan L.D."/>
            <person name="Tay A."/>
            <person name="Venter J.C."/>
            <person name="Strausberg R.L."/>
            <person name="Brenner S."/>
        </authorList>
    </citation>
    <scope>NUCLEOTIDE SEQUENCE [LARGE SCALE GENOMIC DNA]</scope>
</reference>
<proteinExistence type="evidence at transcript level"/>
<organism evidence="13">
    <name type="scientific">Callorhinchus milii</name>
    <name type="common">Ghost shark</name>
    <dbReference type="NCBI Taxonomy" id="7868"/>
    <lineage>
        <taxon>Eukaryota</taxon>
        <taxon>Metazoa</taxon>
        <taxon>Chordata</taxon>
        <taxon>Craniata</taxon>
        <taxon>Vertebrata</taxon>
        <taxon>Chondrichthyes</taxon>
        <taxon>Holocephali</taxon>
        <taxon>Chimaeriformes</taxon>
        <taxon>Callorhinchidae</taxon>
        <taxon>Callorhinchus</taxon>
    </lineage>
</organism>
<dbReference type="OMA" id="FFMKPKQ"/>
<dbReference type="OrthoDB" id="8181520at2759"/>
<protein>
    <recommendedName>
        <fullName evidence="9">Transmembrane 6 superfamily member 1</fullName>
    </recommendedName>
</protein>
<dbReference type="CDD" id="cd21106">
    <property type="entry name" value="TM6SF1-like"/>
    <property type="match status" value="1"/>
</dbReference>
<evidence type="ECO:0000256" key="8">
    <source>
        <dbReference type="ARBA" id="ARBA00037773"/>
    </source>
</evidence>
<dbReference type="Proteomes" id="UP000314986">
    <property type="component" value="Unassembled WGS sequence"/>
</dbReference>
<dbReference type="PANTHER" id="PTHR14568">
    <property type="entry name" value="TRANSMEMBRANE SUPERFAMILY 6 MEMBER 1/2"/>
    <property type="match status" value="1"/>
</dbReference>
<name>V9KIN9_CALMI</name>
<dbReference type="GO" id="GO:0005765">
    <property type="term" value="C:lysosomal membrane"/>
    <property type="evidence" value="ECO:0007669"/>
    <property type="project" value="UniProtKB-SubCell"/>
</dbReference>
<dbReference type="PANTHER" id="PTHR14568:SF10">
    <property type="entry name" value="TRANSMEMBRANE 6 SUPERFAMILY MEMBER 1"/>
    <property type="match status" value="1"/>
</dbReference>
<evidence type="ECO:0000256" key="6">
    <source>
        <dbReference type="ARBA" id="ARBA00023228"/>
    </source>
</evidence>
<feature type="transmembrane region" description="Helical" evidence="11">
    <location>
        <begin position="332"/>
        <end position="353"/>
    </location>
</feature>
<reference evidence="14" key="4">
    <citation type="submission" date="2025-05" db="UniProtKB">
        <authorList>
            <consortium name="Ensembl"/>
        </authorList>
    </citation>
    <scope>IDENTIFICATION</scope>
</reference>
<dbReference type="InterPro" id="IPR047195">
    <property type="entry name" value="TM6SF1-like"/>
</dbReference>
<gene>
    <name evidence="14" type="primary">LOC103187496</name>
</gene>
<dbReference type="KEGG" id="cmk:103187496"/>
<dbReference type="AlphaFoldDB" id="V9KIN9"/>
<keyword evidence="5 10" id="KW-0472">Membrane</keyword>
<dbReference type="InterPro" id="IPR059044">
    <property type="entry name" value="TM_Tm6sf1/2"/>
</dbReference>
<feature type="transmembrane region" description="Helical" evidence="11">
    <location>
        <begin position="267"/>
        <end position="285"/>
    </location>
</feature>
<evidence type="ECO:0000256" key="10">
    <source>
        <dbReference type="PROSITE-ProRule" id="PRU01087"/>
    </source>
</evidence>
<keyword evidence="3" id="KW-0677">Repeat</keyword>
<feature type="transmembrane region" description="Helical" evidence="11">
    <location>
        <begin position="108"/>
        <end position="132"/>
    </location>
</feature>
<dbReference type="GeneID" id="103187496"/>
<feature type="transmembrane region" description="Helical" evidence="11">
    <location>
        <begin position="9"/>
        <end position="27"/>
    </location>
</feature>
<dbReference type="Ensembl" id="ENSCMIT00000007030.1">
    <property type="protein sequence ID" value="ENSCMIP00000006815.1"/>
    <property type="gene ID" value="ENSCMIG00000003783.1"/>
</dbReference>
<feature type="transmembrane region" description="Helical" evidence="11">
    <location>
        <begin position="33"/>
        <end position="54"/>
    </location>
</feature>
<dbReference type="EMBL" id="JW865299">
    <property type="protein sequence ID" value="AFO97816.1"/>
    <property type="molecule type" value="mRNA"/>
</dbReference>